<evidence type="ECO:0000313" key="2">
    <source>
        <dbReference type="EMBL" id="ETV90507.1"/>
    </source>
</evidence>
<name>A0A024TB05_9STRA</name>
<dbReference type="GO" id="GO:0003676">
    <property type="term" value="F:nucleic acid binding"/>
    <property type="evidence" value="ECO:0007669"/>
    <property type="project" value="InterPro"/>
</dbReference>
<dbReference type="PANTHER" id="PTHR47169">
    <property type="entry name" value="OS01G0541250 PROTEIN"/>
    <property type="match status" value="1"/>
</dbReference>
<gene>
    <name evidence="2" type="ORF">H310_14697</name>
</gene>
<reference evidence="2" key="1">
    <citation type="submission" date="2013-12" db="EMBL/GenBank/DDBJ databases">
        <title>The Genome Sequence of Aphanomyces invadans NJM9701.</title>
        <authorList>
            <consortium name="The Broad Institute Genomics Platform"/>
            <person name="Russ C."/>
            <person name="Tyler B."/>
            <person name="van West P."/>
            <person name="Dieguez-Uribeondo J."/>
            <person name="Young S.K."/>
            <person name="Zeng Q."/>
            <person name="Gargeya S."/>
            <person name="Fitzgerald M."/>
            <person name="Abouelleil A."/>
            <person name="Alvarado L."/>
            <person name="Chapman S.B."/>
            <person name="Gainer-Dewar J."/>
            <person name="Goldberg J."/>
            <person name="Griggs A."/>
            <person name="Gujja S."/>
            <person name="Hansen M."/>
            <person name="Howarth C."/>
            <person name="Imamovic A."/>
            <person name="Ireland A."/>
            <person name="Larimer J."/>
            <person name="McCowan C."/>
            <person name="Murphy C."/>
            <person name="Pearson M."/>
            <person name="Poon T.W."/>
            <person name="Priest M."/>
            <person name="Roberts A."/>
            <person name="Saif S."/>
            <person name="Shea T."/>
            <person name="Sykes S."/>
            <person name="Wortman J."/>
            <person name="Nusbaum C."/>
            <person name="Birren B."/>
        </authorList>
    </citation>
    <scope>NUCLEOTIDE SEQUENCE [LARGE SCALE GENOMIC DNA]</scope>
    <source>
        <strain evidence="2">NJM9701</strain>
    </source>
</reference>
<feature type="region of interest" description="Disordered" evidence="1">
    <location>
        <begin position="1"/>
        <end position="33"/>
    </location>
</feature>
<organism evidence="2">
    <name type="scientific">Aphanomyces invadans</name>
    <dbReference type="NCBI Taxonomy" id="157072"/>
    <lineage>
        <taxon>Eukaryota</taxon>
        <taxon>Sar</taxon>
        <taxon>Stramenopiles</taxon>
        <taxon>Oomycota</taxon>
        <taxon>Saprolegniomycetes</taxon>
        <taxon>Saprolegniales</taxon>
        <taxon>Verrucalvaceae</taxon>
        <taxon>Aphanomyces</taxon>
    </lineage>
</organism>
<protein>
    <submittedName>
        <fullName evidence="2">Uncharacterized protein</fullName>
    </submittedName>
</protein>
<proteinExistence type="predicted"/>
<accession>A0A024TB05</accession>
<sequence>MFVQTAYRQGHVSNGDGPLSVRQRKENDMGRQDRDVAVRHQDAYTKNKQESRFFNSIQALQHRQVVTDIDELIEAVQCAFDELDFRVLDKTFMTLQKIMEESLTMDVDNLYKLPQ</sequence>
<dbReference type="AlphaFoldDB" id="A0A024TB05"/>
<feature type="compositionally biased region" description="Basic and acidic residues" evidence="1">
    <location>
        <begin position="23"/>
        <end position="33"/>
    </location>
</feature>
<dbReference type="VEuPathDB" id="FungiDB:H310_14697"/>
<dbReference type="GeneID" id="20091747"/>
<dbReference type="RefSeq" id="XP_008880823.1">
    <property type="nucleotide sequence ID" value="XM_008882601.1"/>
</dbReference>
<dbReference type="EMBL" id="KI914033">
    <property type="protein sequence ID" value="ETV90507.1"/>
    <property type="molecule type" value="Genomic_DNA"/>
</dbReference>
<dbReference type="PANTHER" id="PTHR47169:SF2">
    <property type="entry name" value="OS01G0541250 PROTEIN"/>
    <property type="match status" value="1"/>
</dbReference>
<dbReference type="InterPro" id="IPR036397">
    <property type="entry name" value="RNaseH_sf"/>
</dbReference>
<evidence type="ECO:0000256" key="1">
    <source>
        <dbReference type="SAM" id="MobiDB-lite"/>
    </source>
</evidence>
<dbReference type="Gene3D" id="3.30.420.10">
    <property type="entry name" value="Ribonuclease H-like superfamily/Ribonuclease H"/>
    <property type="match status" value="1"/>
</dbReference>